<dbReference type="HOGENOM" id="CLU_007383_9_2_1"/>
<proteinExistence type="inferred from homology"/>
<evidence type="ECO:0000256" key="2">
    <source>
        <dbReference type="ARBA" id="ARBA00023445"/>
    </source>
</evidence>
<evidence type="ECO:0000313" key="5">
    <source>
        <dbReference type="Proteomes" id="UP000054321"/>
    </source>
</evidence>
<evidence type="ECO:0000259" key="3">
    <source>
        <dbReference type="Pfam" id="PF01370"/>
    </source>
</evidence>
<dbReference type="InterPro" id="IPR050425">
    <property type="entry name" value="NAD(P)_dehydrat-like"/>
</dbReference>
<dbReference type="FunCoup" id="A0A0C3C6F0">
    <property type="interactions" value="290"/>
</dbReference>
<protein>
    <recommendedName>
        <fullName evidence="3">NAD-dependent epimerase/dehydratase domain-containing protein</fullName>
    </recommendedName>
</protein>
<dbReference type="PANTHER" id="PTHR10366">
    <property type="entry name" value="NAD DEPENDENT EPIMERASE/DEHYDRATASE"/>
    <property type="match status" value="1"/>
</dbReference>
<dbReference type="EMBL" id="KN832890">
    <property type="protein sequence ID" value="KIM94463.1"/>
    <property type="molecule type" value="Genomic_DNA"/>
</dbReference>
<dbReference type="SUPFAM" id="SSF51735">
    <property type="entry name" value="NAD(P)-binding Rossmann-fold domains"/>
    <property type="match status" value="1"/>
</dbReference>
<organism evidence="4 5">
    <name type="scientific">Oidiodendron maius (strain Zn)</name>
    <dbReference type="NCBI Taxonomy" id="913774"/>
    <lineage>
        <taxon>Eukaryota</taxon>
        <taxon>Fungi</taxon>
        <taxon>Dikarya</taxon>
        <taxon>Ascomycota</taxon>
        <taxon>Pezizomycotina</taxon>
        <taxon>Leotiomycetes</taxon>
        <taxon>Leotiomycetes incertae sedis</taxon>
        <taxon>Myxotrichaceae</taxon>
        <taxon>Oidiodendron</taxon>
    </lineage>
</organism>
<comment type="similarity">
    <text evidence="2">Belongs to the NAD(P)-dependent epimerase/dehydratase family. Dihydroflavonol-4-reductase subfamily.</text>
</comment>
<evidence type="ECO:0000313" key="4">
    <source>
        <dbReference type="EMBL" id="KIM94463.1"/>
    </source>
</evidence>
<dbReference type="PANTHER" id="PTHR10366:SF564">
    <property type="entry name" value="STEROL-4-ALPHA-CARBOXYLATE 3-DEHYDROGENASE, DECARBOXYLATING"/>
    <property type="match status" value="1"/>
</dbReference>
<dbReference type="CDD" id="cd05227">
    <property type="entry name" value="AR_SDR_e"/>
    <property type="match status" value="1"/>
</dbReference>
<reference evidence="4 5" key="1">
    <citation type="submission" date="2014-04" db="EMBL/GenBank/DDBJ databases">
        <authorList>
            <consortium name="DOE Joint Genome Institute"/>
            <person name="Kuo A."/>
            <person name="Martino E."/>
            <person name="Perotto S."/>
            <person name="Kohler A."/>
            <person name="Nagy L.G."/>
            <person name="Floudas D."/>
            <person name="Copeland A."/>
            <person name="Barry K.W."/>
            <person name="Cichocki N."/>
            <person name="Veneault-Fourrey C."/>
            <person name="LaButti K."/>
            <person name="Lindquist E.A."/>
            <person name="Lipzen A."/>
            <person name="Lundell T."/>
            <person name="Morin E."/>
            <person name="Murat C."/>
            <person name="Sun H."/>
            <person name="Tunlid A."/>
            <person name="Henrissat B."/>
            <person name="Grigoriev I.V."/>
            <person name="Hibbett D.S."/>
            <person name="Martin F."/>
            <person name="Nordberg H.P."/>
            <person name="Cantor M.N."/>
            <person name="Hua S.X."/>
        </authorList>
    </citation>
    <scope>NUCLEOTIDE SEQUENCE [LARGE SCALE GENOMIC DNA]</scope>
    <source>
        <strain evidence="4 5">Zn</strain>
    </source>
</reference>
<dbReference type="STRING" id="913774.A0A0C3C6F0"/>
<dbReference type="InterPro" id="IPR036291">
    <property type="entry name" value="NAD(P)-bd_dom_sf"/>
</dbReference>
<keyword evidence="1" id="KW-0560">Oxidoreductase</keyword>
<dbReference type="InParanoid" id="A0A0C3C6F0"/>
<dbReference type="AlphaFoldDB" id="A0A0C3C6F0"/>
<dbReference type="Pfam" id="PF01370">
    <property type="entry name" value="Epimerase"/>
    <property type="match status" value="1"/>
</dbReference>
<dbReference type="InterPro" id="IPR001509">
    <property type="entry name" value="Epimerase_deHydtase"/>
</dbReference>
<feature type="domain" description="NAD-dependent epimerase/dehydratase" evidence="3">
    <location>
        <begin position="4"/>
        <end position="263"/>
    </location>
</feature>
<sequence length="340" mass="37284">MSRVLLTGGSGYIAAHVLDCLLARGYSVVTTVRSTKKGEQILDSHKQYGKDKLDFVIVEDIMNPGAFDSAVMSDPPFEAVVHCASPYHYNSKTPEEICRLISTAVDGTTGILKAIKAHAPTVKRVVITSSYAAMIDFSKPLTHVYAEEDWNPITSEQAYQNAPFAYLASKTYAEKAAWDFIKDEKPSFTLTTMNPPMVYGPVIHSLSSLESINTSNARFVSLLRGSPSTPCPPTVNYLFVDVRDLALAHVLALEKQGAENQRFLVTAGNYCNAEIVRIIGKEYPEFRDKMPIGEALGSGERPATGVNGYDNSKSIEILGLQYKPLRESVVGFVDSVKEML</sequence>
<keyword evidence="5" id="KW-1185">Reference proteome</keyword>
<dbReference type="GO" id="GO:0016616">
    <property type="term" value="F:oxidoreductase activity, acting on the CH-OH group of donors, NAD or NADP as acceptor"/>
    <property type="evidence" value="ECO:0007669"/>
    <property type="project" value="TreeGrafter"/>
</dbReference>
<gene>
    <name evidence="4" type="ORF">OIDMADRAFT_135954</name>
</gene>
<evidence type="ECO:0000256" key="1">
    <source>
        <dbReference type="ARBA" id="ARBA00023002"/>
    </source>
</evidence>
<reference evidence="5" key="2">
    <citation type="submission" date="2015-01" db="EMBL/GenBank/DDBJ databases">
        <title>Evolutionary Origins and Diversification of the Mycorrhizal Mutualists.</title>
        <authorList>
            <consortium name="DOE Joint Genome Institute"/>
            <consortium name="Mycorrhizal Genomics Consortium"/>
            <person name="Kohler A."/>
            <person name="Kuo A."/>
            <person name="Nagy L.G."/>
            <person name="Floudas D."/>
            <person name="Copeland A."/>
            <person name="Barry K.W."/>
            <person name="Cichocki N."/>
            <person name="Veneault-Fourrey C."/>
            <person name="LaButti K."/>
            <person name="Lindquist E.A."/>
            <person name="Lipzen A."/>
            <person name="Lundell T."/>
            <person name="Morin E."/>
            <person name="Murat C."/>
            <person name="Riley R."/>
            <person name="Ohm R."/>
            <person name="Sun H."/>
            <person name="Tunlid A."/>
            <person name="Henrissat B."/>
            <person name="Grigoriev I.V."/>
            <person name="Hibbett D.S."/>
            <person name="Martin F."/>
        </authorList>
    </citation>
    <scope>NUCLEOTIDE SEQUENCE [LARGE SCALE GENOMIC DNA]</scope>
    <source>
        <strain evidence="5">Zn</strain>
    </source>
</reference>
<dbReference type="Proteomes" id="UP000054321">
    <property type="component" value="Unassembled WGS sequence"/>
</dbReference>
<dbReference type="FunFam" id="3.40.50.720:FF:000191">
    <property type="entry name" value="Methylglyoxal reductase (NADPH-dependent)"/>
    <property type="match status" value="1"/>
</dbReference>
<name>A0A0C3C6F0_OIDMZ</name>
<dbReference type="OrthoDB" id="2735536at2759"/>
<accession>A0A0C3C6F0</accession>
<dbReference type="Gene3D" id="3.40.50.720">
    <property type="entry name" value="NAD(P)-binding Rossmann-like Domain"/>
    <property type="match status" value="1"/>
</dbReference>